<dbReference type="Proteomes" id="UP001239111">
    <property type="component" value="Chromosome 3"/>
</dbReference>
<accession>A0ACC2NS11</accession>
<name>A0ACC2NS11_9HYME</name>
<dbReference type="EMBL" id="CM056743">
    <property type="protein sequence ID" value="KAJ8674000.1"/>
    <property type="molecule type" value="Genomic_DNA"/>
</dbReference>
<organism evidence="1 2">
    <name type="scientific">Eretmocerus hayati</name>
    <dbReference type="NCBI Taxonomy" id="131215"/>
    <lineage>
        <taxon>Eukaryota</taxon>
        <taxon>Metazoa</taxon>
        <taxon>Ecdysozoa</taxon>
        <taxon>Arthropoda</taxon>
        <taxon>Hexapoda</taxon>
        <taxon>Insecta</taxon>
        <taxon>Pterygota</taxon>
        <taxon>Neoptera</taxon>
        <taxon>Endopterygota</taxon>
        <taxon>Hymenoptera</taxon>
        <taxon>Apocrita</taxon>
        <taxon>Proctotrupomorpha</taxon>
        <taxon>Chalcidoidea</taxon>
        <taxon>Aphelinidae</taxon>
        <taxon>Aphelininae</taxon>
        <taxon>Eretmocerus</taxon>
    </lineage>
</organism>
<evidence type="ECO:0000313" key="2">
    <source>
        <dbReference type="Proteomes" id="UP001239111"/>
    </source>
</evidence>
<proteinExistence type="predicted"/>
<reference evidence="1" key="1">
    <citation type="submission" date="2023-04" db="EMBL/GenBank/DDBJ databases">
        <title>A chromosome-level genome assembly of the parasitoid wasp Eretmocerus hayati.</title>
        <authorList>
            <person name="Zhong Y."/>
            <person name="Liu S."/>
            <person name="Liu Y."/>
        </authorList>
    </citation>
    <scope>NUCLEOTIDE SEQUENCE</scope>
    <source>
        <strain evidence="1">ZJU_SS_LIU_2023</strain>
    </source>
</reference>
<keyword evidence="2" id="KW-1185">Reference proteome</keyword>
<comment type="caution">
    <text evidence="1">The sequence shown here is derived from an EMBL/GenBank/DDBJ whole genome shotgun (WGS) entry which is preliminary data.</text>
</comment>
<evidence type="ECO:0000313" key="1">
    <source>
        <dbReference type="EMBL" id="KAJ8674000.1"/>
    </source>
</evidence>
<gene>
    <name evidence="1" type="ORF">QAD02_005262</name>
</gene>
<protein>
    <submittedName>
        <fullName evidence="1">Uncharacterized protein</fullName>
    </submittedName>
</protein>
<sequence>MYIAHSTEVGGKRKKKDDSPKLIMSSNLPDALEHNCSSCSEAQKKIADRLSHHLIENKPEDWKLLEAKYDPSGAYRKRYLHERDDDATNTTDKDDTSKAT</sequence>